<evidence type="ECO:0000256" key="1">
    <source>
        <dbReference type="ARBA" id="ARBA00002936"/>
    </source>
</evidence>
<keyword evidence="4 9" id="KW-0812">Transmembrane</keyword>
<dbReference type="CDD" id="cd15953">
    <property type="entry name" value="7tmA_OR52P-like"/>
    <property type="match status" value="1"/>
</dbReference>
<dbReference type="SUPFAM" id="SSF81321">
    <property type="entry name" value="Family A G protein-coupled receptor-like"/>
    <property type="match status" value="1"/>
</dbReference>
<feature type="transmembrane region" description="Helical" evidence="10">
    <location>
        <begin position="292"/>
        <end position="313"/>
    </location>
</feature>
<evidence type="ECO:0000313" key="12">
    <source>
        <dbReference type="Ensembl" id="ENSPMRP00000003027.1"/>
    </source>
</evidence>
<keyword evidence="3 10" id="KW-0716">Sensory transduction</keyword>
<keyword evidence="7 10" id="KW-0472">Membrane</keyword>
<dbReference type="PANTHER" id="PTHR26450">
    <property type="entry name" value="OLFACTORY RECEPTOR 56B1-RELATED"/>
    <property type="match status" value="1"/>
</dbReference>
<dbReference type="GO" id="GO:0004930">
    <property type="term" value="F:G protein-coupled receptor activity"/>
    <property type="evidence" value="ECO:0007669"/>
    <property type="project" value="UniProtKB-KW"/>
</dbReference>
<dbReference type="PANTHER" id="PTHR26450:SF179">
    <property type="entry name" value="OLFACTORY RECEPTOR"/>
    <property type="match status" value="1"/>
</dbReference>
<keyword evidence="5 10" id="KW-0552">Olfaction</keyword>
<keyword evidence="13" id="KW-1185">Reference proteome</keyword>
<evidence type="ECO:0000259" key="11">
    <source>
        <dbReference type="PROSITE" id="PS50262"/>
    </source>
</evidence>
<evidence type="ECO:0000256" key="5">
    <source>
        <dbReference type="ARBA" id="ARBA00022725"/>
    </source>
</evidence>
<feature type="transmembrane region" description="Helical" evidence="10">
    <location>
        <begin position="44"/>
        <end position="69"/>
    </location>
</feature>
<gene>
    <name evidence="12" type="primary">LOC114595363</name>
    <name evidence="12" type="synonym">OR52P1</name>
</gene>
<dbReference type="FunFam" id="1.20.1070.10:FF:000006">
    <property type="entry name" value="Olfactory receptor"/>
    <property type="match status" value="1"/>
</dbReference>
<evidence type="ECO:0000256" key="2">
    <source>
        <dbReference type="ARBA" id="ARBA00004141"/>
    </source>
</evidence>
<dbReference type="InterPro" id="IPR017452">
    <property type="entry name" value="GPCR_Rhodpsn_7TM"/>
</dbReference>
<feature type="transmembrane region" description="Helical" evidence="10">
    <location>
        <begin position="120"/>
        <end position="141"/>
    </location>
</feature>
<dbReference type="AlphaFoldDB" id="A0A670HVB3"/>
<dbReference type="PRINTS" id="PR00237">
    <property type="entry name" value="GPCRRHODOPSN"/>
</dbReference>
<keyword evidence="10" id="KW-1003">Cell membrane</keyword>
<sequence length="335" mass="36926">PQLPQLFLIRLVMSSNMSAFGGAYNGTLHPSIFLLLGIPGLEAAHVWLAIPLCFIYVVTVLGNCTIMFVIWVEETLHEPMYLFLCMLAVIDLAGSTSVVPKMLCLFWFGSREIRFEACLTQMFSIHALSIIESAILLAMAFDRYMAICQPLRYAAILTNPAIVKIGCLAVARGAILTAPFPILASRLPYCRTNVVPHTYCEHMGIVRLACAGTVISNMYGLTVALLVVGLDLTFIGVSYAKIIVTVLRLPSREAQAKAFNTCGSHICVIVLAYTPALFSFLTHRFGHNVAPYIHILIGNFYILVPPFCNPIVYGVKTKLIRDKVVGLLLRRKDVS</sequence>
<reference evidence="12 13" key="1">
    <citation type="journal article" date="2019" name="Proc. Natl. Acad. Sci. U.S.A.">
        <title>Regulatory changes in pterin and carotenoid genes underlie balanced color polymorphisms in the wall lizard.</title>
        <authorList>
            <person name="Andrade P."/>
            <person name="Pinho C."/>
            <person name="Perez I de Lanuza G."/>
            <person name="Afonso S."/>
            <person name="Brejcha J."/>
            <person name="Rubin C.J."/>
            <person name="Wallerman O."/>
            <person name="Pereira P."/>
            <person name="Sabatino S.J."/>
            <person name="Bellati A."/>
            <person name="Pellitteri-Rosa D."/>
            <person name="Bosakova Z."/>
            <person name="Bunikis I."/>
            <person name="Carretero M.A."/>
            <person name="Feiner N."/>
            <person name="Marsik P."/>
            <person name="Pauperio F."/>
            <person name="Salvi D."/>
            <person name="Soler L."/>
            <person name="While G.M."/>
            <person name="Uller T."/>
            <person name="Font E."/>
            <person name="Andersson L."/>
            <person name="Carneiro M."/>
        </authorList>
    </citation>
    <scope>NUCLEOTIDE SEQUENCE</scope>
</reference>
<proteinExistence type="inferred from homology"/>
<evidence type="ECO:0000256" key="3">
    <source>
        <dbReference type="ARBA" id="ARBA00022606"/>
    </source>
</evidence>
<evidence type="ECO:0000313" key="13">
    <source>
        <dbReference type="Proteomes" id="UP000472272"/>
    </source>
</evidence>
<dbReference type="InterPro" id="IPR000276">
    <property type="entry name" value="GPCR_Rhodpsn"/>
</dbReference>
<dbReference type="GeneTree" id="ENSGT01150000286940"/>
<evidence type="ECO:0000256" key="4">
    <source>
        <dbReference type="ARBA" id="ARBA00022692"/>
    </source>
</evidence>
<dbReference type="PROSITE" id="PS00237">
    <property type="entry name" value="G_PROTEIN_RECEP_F1_1"/>
    <property type="match status" value="1"/>
</dbReference>
<dbReference type="PRINTS" id="PR00245">
    <property type="entry name" value="OLFACTORYR"/>
</dbReference>
<feature type="domain" description="G-protein coupled receptors family 1 profile" evidence="11">
    <location>
        <begin position="62"/>
        <end position="313"/>
    </location>
</feature>
<dbReference type="GO" id="GO:0004984">
    <property type="term" value="F:olfactory receptor activity"/>
    <property type="evidence" value="ECO:0007669"/>
    <property type="project" value="InterPro"/>
</dbReference>
<organism evidence="12 13">
    <name type="scientific">Podarcis muralis</name>
    <name type="common">Wall lizard</name>
    <name type="synonym">Lacerta muralis</name>
    <dbReference type="NCBI Taxonomy" id="64176"/>
    <lineage>
        <taxon>Eukaryota</taxon>
        <taxon>Metazoa</taxon>
        <taxon>Chordata</taxon>
        <taxon>Craniata</taxon>
        <taxon>Vertebrata</taxon>
        <taxon>Euteleostomi</taxon>
        <taxon>Lepidosauria</taxon>
        <taxon>Squamata</taxon>
        <taxon>Bifurcata</taxon>
        <taxon>Unidentata</taxon>
        <taxon>Episquamata</taxon>
        <taxon>Laterata</taxon>
        <taxon>Lacertibaenia</taxon>
        <taxon>Lacertidae</taxon>
        <taxon>Podarcis</taxon>
    </lineage>
</organism>
<dbReference type="GO" id="GO:0005886">
    <property type="term" value="C:plasma membrane"/>
    <property type="evidence" value="ECO:0007669"/>
    <property type="project" value="UniProtKB-SubCell"/>
</dbReference>
<dbReference type="InterPro" id="IPR000725">
    <property type="entry name" value="Olfact_rcpt"/>
</dbReference>
<dbReference type="InterPro" id="IPR050402">
    <property type="entry name" value="OR51/52/56-like"/>
</dbReference>
<evidence type="ECO:0000256" key="10">
    <source>
        <dbReference type="RuleBase" id="RU363047"/>
    </source>
</evidence>
<keyword evidence="9" id="KW-0675">Receptor</keyword>
<evidence type="ECO:0000256" key="7">
    <source>
        <dbReference type="ARBA" id="ARBA00023136"/>
    </source>
</evidence>
<comment type="function">
    <text evidence="1">Odorant receptor.</text>
</comment>
<protein>
    <recommendedName>
        <fullName evidence="10">Olfactory receptor</fullName>
    </recommendedName>
</protein>
<feature type="transmembrane region" description="Helical" evidence="10">
    <location>
        <begin position="81"/>
        <end position="108"/>
    </location>
</feature>
<dbReference type="PROSITE" id="PS50262">
    <property type="entry name" value="G_PROTEIN_RECEP_F1_2"/>
    <property type="match status" value="1"/>
</dbReference>
<comment type="similarity">
    <text evidence="9">Belongs to the G-protein coupled receptor 1 family.</text>
</comment>
<dbReference type="Gene3D" id="1.20.1070.10">
    <property type="entry name" value="Rhodopsin 7-helix transmembrane proteins"/>
    <property type="match status" value="1"/>
</dbReference>
<dbReference type="Pfam" id="PF13853">
    <property type="entry name" value="7tm_4"/>
    <property type="match status" value="1"/>
</dbReference>
<reference evidence="12" key="2">
    <citation type="submission" date="2025-08" db="UniProtKB">
        <authorList>
            <consortium name="Ensembl"/>
        </authorList>
    </citation>
    <scope>IDENTIFICATION</scope>
</reference>
<feature type="transmembrane region" description="Helical" evidence="10">
    <location>
        <begin position="259"/>
        <end position="280"/>
    </location>
</feature>
<comment type="subcellular location">
    <subcellularLocation>
        <location evidence="10">Cell membrane</location>
        <topology evidence="10">Multi-pass membrane protein</topology>
    </subcellularLocation>
    <subcellularLocation>
        <location evidence="2">Membrane</location>
        <topology evidence="2">Multi-pass membrane protein</topology>
    </subcellularLocation>
</comment>
<evidence type="ECO:0000256" key="6">
    <source>
        <dbReference type="ARBA" id="ARBA00022989"/>
    </source>
</evidence>
<dbReference type="Ensembl" id="ENSPMRT00000003242.1">
    <property type="protein sequence ID" value="ENSPMRP00000003027.1"/>
    <property type="gene ID" value="ENSPMRG00000002158.1"/>
</dbReference>
<dbReference type="OMA" id="CTIMFVI"/>
<keyword evidence="8 9" id="KW-0807">Transducer</keyword>
<accession>A0A670HVB3</accession>
<keyword evidence="9" id="KW-0297">G-protein coupled receptor</keyword>
<evidence type="ECO:0000256" key="8">
    <source>
        <dbReference type="ARBA" id="ARBA00023224"/>
    </source>
</evidence>
<name>A0A670HVB3_PODMU</name>
<feature type="transmembrane region" description="Helical" evidence="10">
    <location>
        <begin position="223"/>
        <end position="247"/>
    </location>
</feature>
<keyword evidence="6 10" id="KW-1133">Transmembrane helix</keyword>
<evidence type="ECO:0000256" key="9">
    <source>
        <dbReference type="RuleBase" id="RU000688"/>
    </source>
</evidence>
<dbReference type="Proteomes" id="UP000472272">
    <property type="component" value="Chromosome 4"/>
</dbReference>
<reference evidence="12" key="3">
    <citation type="submission" date="2025-09" db="UniProtKB">
        <authorList>
            <consortium name="Ensembl"/>
        </authorList>
    </citation>
    <scope>IDENTIFICATION</scope>
</reference>